<dbReference type="InterPro" id="IPR008962">
    <property type="entry name" value="PapD-like_sf"/>
</dbReference>
<organism evidence="10 11">
    <name type="scientific">Tribonema minus</name>
    <dbReference type="NCBI Taxonomy" id="303371"/>
    <lineage>
        <taxon>Eukaryota</taxon>
        <taxon>Sar</taxon>
        <taxon>Stramenopiles</taxon>
        <taxon>Ochrophyta</taxon>
        <taxon>PX clade</taxon>
        <taxon>Xanthophyceae</taxon>
        <taxon>Tribonematales</taxon>
        <taxon>Tribonemataceae</taxon>
        <taxon>Tribonema</taxon>
    </lineage>
</organism>
<feature type="compositionally biased region" description="Low complexity" evidence="7">
    <location>
        <begin position="299"/>
        <end position="308"/>
    </location>
</feature>
<keyword evidence="11" id="KW-1185">Reference proteome</keyword>
<sequence>MPEVSISPEVVFFSLARQGKPSCEITVSATAAGGHATFKVKTTEPSRYLVQPNQGLLEAGGSRSITIYMVEREASKLLDVAEEGTLGPCKDKFLVQVAPVEPEAFAAVTALEGARHTEEVTRLWANVNKASVKNKRIAVQFRHQASAASLPNQDALSSSRASDASHKPGVPGQAGSGRGLGAGGSIAEEVDALRTKYNDLVTYTANLTEERDTLRRSLEDAKRSLQKEMAARMALESKALKENLQPLSSDAGSGLAQLKAATPPARRQSGIGMRVVLLLVLLCAAYGWFTSTTRAAPKDAAQLPAPGDGAPPPGLHTPPAAEMVPEKAADTPNETFQEAPAAEATEQLQSDEL</sequence>
<feature type="coiled-coil region" evidence="6">
    <location>
        <begin position="204"/>
        <end position="238"/>
    </location>
</feature>
<comment type="similarity">
    <text evidence="2">Belongs to the VAMP-associated protein (VAP) (TC 9.B.17) family.</text>
</comment>
<dbReference type="Pfam" id="PF00635">
    <property type="entry name" value="Motile_Sperm"/>
    <property type="match status" value="1"/>
</dbReference>
<evidence type="ECO:0000256" key="7">
    <source>
        <dbReference type="SAM" id="MobiDB-lite"/>
    </source>
</evidence>
<dbReference type="EMBL" id="JAFCMP010000301">
    <property type="protein sequence ID" value="KAG5181715.1"/>
    <property type="molecule type" value="Genomic_DNA"/>
</dbReference>
<dbReference type="GO" id="GO:0005789">
    <property type="term" value="C:endoplasmic reticulum membrane"/>
    <property type="evidence" value="ECO:0007669"/>
    <property type="project" value="InterPro"/>
</dbReference>
<dbReference type="Proteomes" id="UP000664859">
    <property type="component" value="Unassembled WGS sequence"/>
</dbReference>
<feature type="compositionally biased region" description="Gly residues" evidence="7">
    <location>
        <begin position="172"/>
        <end position="181"/>
    </location>
</feature>
<evidence type="ECO:0000256" key="6">
    <source>
        <dbReference type="SAM" id="Coils"/>
    </source>
</evidence>
<keyword evidence="3 8" id="KW-0812">Transmembrane</keyword>
<proteinExistence type="inferred from homology"/>
<accession>A0A835YYD8</accession>
<evidence type="ECO:0000256" key="5">
    <source>
        <dbReference type="ARBA" id="ARBA00023136"/>
    </source>
</evidence>
<reference evidence="10" key="1">
    <citation type="submission" date="2021-02" db="EMBL/GenBank/DDBJ databases">
        <title>First Annotated Genome of the Yellow-green Alga Tribonema minus.</title>
        <authorList>
            <person name="Mahan K.M."/>
        </authorList>
    </citation>
    <scope>NUCLEOTIDE SEQUENCE</scope>
    <source>
        <strain evidence="10">UTEX B ZZ1240</strain>
    </source>
</reference>
<gene>
    <name evidence="10" type="ORF">JKP88DRAFT_349151</name>
</gene>
<protein>
    <submittedName>
        <fullName evidence="10">PapD-like protein</fullName>
    </submittedName>
</protein>
<evidence type="ECO:0000256" key="2">
    <source>
        <dbReference type="ARBA" id="ARBA00008932"/>
    </source>
</evidence>
<comment type="caution">
    <text evidence="10">The sequence shown here is derived from an EMBL/GenBank/DDBJ whole genome shotgun (WGS) entry which is preliminary data.</text>
</comment>
<name>A0A835YYD8_9STRA</name>
<dbReference type="InterPro" id="IPR013783">
    <property type="entry name" value="Ig-like_fold"/>
</dbReference>
<evidence type="ECO:0000256" key="4">
    <source>
        <dbReference type="ARBA" id="ARBA00022989"/>
    </source>
</evidence>
<dbReference type="InterPro" id="IPR000535">
    <property type="entry name" value="MSP_dom"/>
</dbReference>
<dbReference type="GO" id="GO:0061817">
    <property type="term" value="P:endoplasmic reticulum-plasma membrane tethering"/>
    <property type="evidence" value="ECO:0007669"/>
    <property type="project" value="TreeGrafter"/>
</dbReference>
<dbReference type="OrthoDB" id="75724at2759"/>
<dbReference type="InterPro" id="IPR016763">
    <property type="entry name" value="VAP"/>
</dbReference>
<evidence type="ECO:0000256" key="1">
    <source>
        <dbReference type="ARBA" id="ARBA00004211"/>
    </source>
</evidence>
<dbReference type="SUPFAM" id="SSF49354">
    <property type="entry name" value="PapD-like"/>
    <property type="match status" value="1"/>
</dbReference>
<comment type="subcellular location">
    <subcellularLocation>
        <location evidence="1">Membrane</location>
        <topology evidence="1">Single-pass type IV membrane protein</topology>
    </subcellularLocation>
</comment>
<dbReference type="Gene3D" id="2.60.40.10">
    <property type="entry name" value="Immunoglobulins"/>
    <property type="match status" value="1"/>
</dbReference>
<keyword evidence="6" id="KW-0175">Coiled coil</keyword>
<feature type="region of interest" description="Disordered" evidence="7">
    <location>
        <begin position="148"/>
        <end position="181"/>
    </location>
</feature>
<dbReference type="PANTHER" id="PTHR10809:SF6">
    <property type="entry name" value="AT11025P-RELATED"/>
    <property type="match status" value="1"/>
</dbReference>
<dbReference type="GO" id="GO:0005886">
    <property type="term" value="C:plasma membrane"/>
    <property type="evidence" value="ECO:0007669"/>
    <property type="project" value="TreeGrafter"/>
</dbReference>
<keyword evidence="5 8" id="KW-0472">Membrane</keyword>
<feature type="region of interest" description="Disordered" evidence="7">
    <location>
        <begin position="299"/>
        <end position="353"/>
    </location>
</feature>
<evidence type="ECO:0000256" key="3">
    <source>
        <dbReference type="ARBA" id="ARBA00022692"/>
    </source>
</evidence>
<evidence type="ECO:0000256" key="8">
    <source>
        <dbReference type="SAM" id="Phobius"/>
    </source>
</evidence>
<dbReference type="AlphaFoldDB" id="A0A835YYD8"/>
<evidence type="ECO:0000259" key="9">
    <source>
        <dbReference type="PROSITE" id="PS50202"/>
    </source>
</evidence>
<dbReference type="PROSITE" id="PS50202">
    <property type="entry name" value="MSP"/>
    <property type="match status" value="1"/>
</dbReference>
<dbReference type="PANTHER" id="PTHR10809">
    <property type="entry name" value="VESICLE-ASSOCIATED MEMBRANE PROTEIN-ASSOCIATED PROTEIN"/>
    <property type="match status" value="1"/>
</dbReference>
<evidence type="ECO:0000313" key="11">
    <source>
        <dbReference type="Proteomes" id="UP000664859"/>
    </source>
</evidence>
<keyword evidence="4 8" id="KW-1133">Transmembrane helix</keyword>
<dbReference type="GO" id="GO:0090158">
    <property type="term" value="P:endoplasmic reticulum membrane organization"/>
    <property type="evidence" value="ECO:0007669"/>
    <property type="project" value="TreeGrafter"/>
</dbReference>
<evidence type="ECO:0000313" key="10">
    <source>
        <dbReference type="EMBL" id="KAG5181715.1"/>
    </source>
</evidence>
<feature type="transmembrane region" description="Helical" evidence="8">
    <location>
        <begin position="271"/>
        <end position="289"/>
    </location>
</feature>
<feature type="domain" description="MSP" evidence="9">
    <location>
        <begin position="3"/>
        <end position="142"/>
    </location>
</feature>